<evidence type="ECO:0000256" key="1">
    <source>
        <dbReference type="ARBA" id="ARBA00023015"/>
    </source>
</evidence>
<dbReference type="CDD" id="cd01392">
    <property type="entry name" value="HTH_LacI"/>
    <property type="match status" value="1"/>
</dbReference>
<feature type="domain" description="HTH lacI-type" evidence="4">
    <location>
        <begin position="3"/>
        <end position="57"/>
    </location>
</feature>
<proteinExistence type="predicted"/>
<dbReference type="CDD" id="cd06267">
    <property type="entry name" value="PBP1_LacI_sugar_binding-like"/>
    <property type="match status" value="1"/>
</dbReference>
<dbReference type="PROSITE" id="PS00356">
    <property type="entry name" value="HTH_LACI_1"/>
    <property type="match status" value="1"/>
</dbReference>
<dbReference type="InterPro" id="IPR000843">
    <property type="entry name" value="HTH_LacI"/>
</dbReference>
<dbReference type="PROSITE" id="PS50932">
    <property type="entry name" value="HTH_LACI_2"/>
    <property type="match status" value="1"/>
</dbReference>
<dbReference type="GO" id="GO:0000976">
    <property type="term" value="F:transcription cis-regulatory region binding"/>
    <property type="evidence" value="ECO:0007669"/>
    <property type="project" value="TreeGrafter"/>
</dbReference>
<reference evidence="5 6" key="1">
    <citation type="submission" date="2020-07" db="EMBL/GenBank/DDBJ databases">
        <title>Sequencing the genomes of 1000 actinobacteria strains.</title>
        <authorList>
            <person name="Klenk H.-P."/>
        </authorList>
    </citation>
    <scope>NUCLEOTIDE SEQUENCE [LARGE SCALE GENOMIC DNA]</scope>
    <source>
        <strain evidence="5 6">DSM 45876</strain>
    </source>
</reference>
<organism evidence="5 6">
    <name type="scientific">Micromonospora jinlongensis</name>
    <dbReference type="NCBI Taxonomy" id="1287877"/>
    <lineage>
        <taxon>Bacteria</taxon>
        <taxon>Bacillati</taxon>
        <taxon>Actinomycetota</taxon>
        <taxon>Actinomycetes</taxon>
        <taxon>Micromonosporales</taxon>
        <taxon>Micromonosporaceae</taxon>
        <taxon>Micromonospora</taxon>
    </lineage>
</organism>
<gene>
    <name evidence="5" type="ORF">HNR22_000469</name>
</gene>
<sequence>MASTLRDVARLAGVSVKTVSNVVNGYPHVSPDVRRRVEAAVAELHYRPNASARNLRTGRTGVLALVLPTTDLPYAGDLARAVVHAAAQQGYRVVVAHEDQPTSSGLHDARMIPVDGVLVGAPVTPGEVGRAVAATGPPVVLIGSAPPDQRCDRVSIDVAQAAEDATNHLLRAGRRRIAAIGERPAVSPHPGTPGYHRALRRAGLAPVPGRLLPAQHHRRADGYRAARELLVGPDRPDAILCSSDPLAIGAMRAAFDVGLRVPDDVAVIGIGDIEEGRYSRPTLSTVAVDTGFLAREAVARLAVRIGQPDAALADIVAPHTVLPRESTDATPR</sequence>
<evidence type="ECO:0000256" key="3">
    <source>
        <dbReference type="ARBA" id="ARBA00023163"/>
    </source>
</evidence>
<dbReference type="PANTHER" id="PTHR30146:SF153">
    <property type="entry name" value="LACTOSE OPERON REPRESSOR"/>
    <property type="match status" value="1"/>
</dbReference>
<dbReference type="SUPFAM" id="SSF53822">
    <property type="entry name" value="Periplasmic binding protein-like I"/>
    <property type="match status" value="1"/>
</dbReference>
<dbReference type="PANTHER" id="PTHR30146">
    <property type="entry name" value="LACI-RELATED TRANSCRIPTIONAL REPRESSOR"/>
    <property type="match status" value="1"/>
</dbReference>
<dbReference type="InterPro" id="IPR028082">
    <property type="entry name" value="Peripla_BP_I"/>
</dbReference>
<dbReference type="Pfam" id="PF00356">
    <property type="entry name" value="LacI"/>
    <property type="match status" value="1"/>
</dbReference>
<keyword evidence="3" id="KW-0804">Transcription</keyword>
<evidence type="ECO:0000256" key="2">
    <source>
        <dbReference type="ARBA" id="ARBA00023125"/>
    </source>
</evidence>
<dbReference type="SMART" id="SM00354">
    <property type="entry name" value="HTH_LACI"/>
    <property type="match status" value="1"/>
</dbReference>
<dbReference type="Proteomes" id="UP000523545">
    <property type="component" value="Unassembled WGS sequence"/>
</dbReference>
<dbReference type="Gene3D" id="3.40.50.2300">
    <property type="match status" value="2"/>
</dbReference>
<accession>A0A7Y9WWB1</accession>
<keyword evidence="6" id="KW-1185">Reference proteome</keyword>
<dbReference type="Gene3D" id="1.10.260.40">
    <property type="entry name" value="lambda repressor-like DNA-binding domains"/>
    <property type="match status" value="1"/>
</dbReference>
<evidence type="ECO:0000313" key="5">
    <source>
        <dbReference type="EMBL" id="NYH40742.1"/>
    </source>
</evidence>
<dbReference type="EMBL" id="JACCHK010000001">
    <property type="protein sequence ID" value="NYH40742.1"/>
    <property type="molecule type" value="Genomic_DNA"/>
</dbReference>
<protein>
    <submittedName>
        <fullName evidence="5">DNA-binding LacI/PurR family transcriptional regulator</fullName>
    </submittedName>
</protein>
<dbReference type="GO" id="GO:0003700">
    <property type="term" value="F:DNA-binding transcription factor activity"/>
    <property type="evidence" value="ECO:0007669"/>
    <property type="project" value="TreeGrafter"/>
</dbReference>
<keyword evidence="1" id="KW-0805">Transcription regulation</keyword>
<dbReference type="RefSeq" id="WP_179778806.1">
    <property type="nucleotide sequence ID" value="NZ_JACCHK010000001.1"/>
</dbReference>
<dbReference type="InterPro" id="IPR046335">
    <property type="entry name" value="LacI/GalR-like_sensor"/>
</dbReference>
<dbReference type="AlphaFoldDB" id="A0A7Y9WWB1"/>
<evidence type="ECO:0000313" key="6">
    <source>
        <dbReference type="Proteomes" id="UP000523545"/>
    </source>
</evidence>
<evidence type="ECO:0000259" key="4">
    <source>
        <dbReference type="PROSITE" id="PS50932"/>
    </source>
</evidence>
<keyword evidence="2 5" id="KW-0238">DNA-binding</keyword>
<comment type="caution">
    <text evidence="5">The sequence shown here is derived from an EMBL/GenBank/DDBJ whole genome shotgun (WGS) entry which is preliminary data.</text>
</comment>
<dbReference type="Pfam" id="PF13377">
    <property type="entry name" value="Peripla_BP_3"/>
    <property type="match status" value="1"/>
</dbReference>
<dbReference type="PRINTS" id="PR00036">
    <property type="entry name" value="HTHLACI"/>
</dbReference>
<dbReference type="SUPFAM" id="SSF47413">
    <property type="entry name" value="lambda repressor-like DNA-binding domains"/>
    <property type="match status" value="1"/>
</dbReference>
<dbReference type="InterPro" id="IPR010982">
    <property type="entry name" value="Lambda_DNA-bd_dom_sf"/>
</dbReference>
<name>A0A7Y9WWB1_9ACTN</name>